<dbReference type="InterPro" id="IPR016159">
    <property type="entry name" value="Cullin_repeat-like_dom_sf"/>
</dbReference>
<name>A0A922L959_DERFA</name>
<comment type="caution">
    <text evidence="5">The sequence shown here is derived from an EMBL/GenBank/DDBJ whole genome shotgun (WGS) entry which is preliminary data.</text>
</comment>
<dbReference type="EMBL" id="ASGP02000002">
    <property type="protein sequence ID" value="KAH9522312.1"/>
    <property type="molecule type" value="Genomic_DNA"/>
</dbReference>
<protein>
    <recommendedName>
        <fullName evidence="3">Cullin family profile domain-containing protein</fullName>
    </recommendedName>
</protein>
<evidence type="ECO:0000313" key="4">
    <source>
        <dbReference type="EMBL" id="KAH7639160.1"/>
    </source>
</evidence>
<dbReference type="Pfam" id="PF26557">
    <property type="entry name" value="Cullin_AB"/>
    <property type="match status" value="1"/>
</dbReference>
<evidence type="ECO:0000256" key="1">
    <source>
        <dbReference type="PROSITE-ProRule" id="PRU00330"/>
    </source>
</evidence>
<reference evidence="5" key="1">
    <citation type="submission" date="2013-05" db="EMBL/GenBank/DDBJ databases">
        <authorList>
            <person name="Yim A.K.Y."/>
            <person name="Chan T.F."/>
            <person name="Ji K.M."/>
            <person name="Liu X.Y."/>
            <person name="Zhou J.W."/>
            <person name="Li R.Q."/>
            <person name="Yang K.Y."/>
            <person name="Li J."/>
            <person name="Li M."/>
            <person name="Law P.T.W."/>
            <person name="Wu Y.L."/>
            <person name="Cai Z.L."/>
            <person name="Qin H."/>
            <person name="Bao Y."/>
            <person name="Leung R.K.K."/>
            <person name="Ng P.K.S."/>
            <person name="Zou J."/>
            <person name="Zhong X.J."/>
            <person name="Ran P.X."/>
            <person name="Zhong N.S."/>
            <person name="Liu Z.G."/>
            <person name="Tsui S.K.W."/>
        </authorList>
    </citation>
    <scope>NUCLEOTIDE SEQUENCE</scope>
    <source>
        <strain evidence="5">Derf</strain>
        <tissue evidence="5">Whole organism</tissue>
    </source>
</reference>
<evidence type="ECO:0000259" key="3">
    <source>
        <dbReference type="PROSITE" id="PS50069"/>
    </source>
</evidence>
<comment type="similarity">
    <text evidence="1">Belongs to the cullin family.</text>
</comment>
<keyword evidence="6" id="KW-1185">Reference proteome</keyword>
<dbReference type="EMBL" id="SDOV01000007">
    <property type="protein sequence ID" value="KAH7639160.1"/>
    <property type="molecule type" value="Genomic_DNA"/>
</dbReference>
<reference evidence="4" key="2">
    <citation type="submission" date="2020-06" db="EMBL/GenBank/DDBJ databases">
        <authorList>
            <person name="Ji K."/>
            <person name="Li J."/>
        </authorList>
    </citation>
    <scope>NUCLEOTIDE SEQUENCE</scope>
    <source>
        <strain evidence="4">JKM2019</strain>
        <tissue evidence="4">Whole body</tissue>
    </source>
</reference>
<dbReference type="PROSITE" id="PS50069">
    <property type="entry name" value="CULLIN_2"/>
    <property type="match status" value="1"/>
</dbReference>
<dbReference type="SUPFAM" id="SSF75632">
    <property type="entry name" value="Cullin homology domain"/>
    <property type="match status" value="1"/>
</dbReference>
<dbReference type="InterPro" id="IPR059120">
    <property type="entry name" value="Cullin-like_AB"/>
</dbReference>
<gene>
    <name evidence="5" type="ORF">DERF_005897</name>
    <name evidence="4" type="ORF">HUG17_3193</name>
</gene>
<proteinExistence type="inferred from homology"/>
<feature type="region of interest" description="Disordered" evidence="2">
    <location>
        <begin position="983"/>
        <end position="1036"/>
    </location>
</feature>
<dbReference type="Proteomes" id="UP000790347">
    <property type="component" value="Unassembled WGS sequence"/>
</dbReference>
<dbReference type="AlphaFoldDB" id="A0A922L959"/>
<dbReference type="InterPro" id="IPR016158">
    <property type="entry name" value="Cullin_homology"/>
</dbReference>
<dbReference type="InterPro" id="IPR036317">
    <property type="entry name" value="Cullin_homology_sf"/>
</dbReference>
<feature type="compositionally biased region" description="Polar residues" evidence="2">
    <location>
        <begin position="919"/>
        <end position="941"/>
    </location>
</feature>
<feature type="compositionally biased region" description="Polar residues" evidence="2">
    <location>
        <begin position="992"/>
        <end position="1012"/>
    </location>
</feature>
<feature type="region of interest" description="Disordered" evidence="2">
    <location>
        <begin position="915"/>
        <end position="941"/>
    </location>
</feature>
<sequence>MNDNDNGGQQQQLVERFRSAIMACLENFHIDLRRPNCVHYQNGSKRLLFSDLYDMVVQMTRLLSMDENSSEYIYEIYAECATKAFEKFAENLEHDLQSSNNSGRQTLWTLGSYQSNNNQSIIQMAKILIEFWSKFKRNVLPFLMLTFQYVERIRHQQQQQQCRRMMLEELTRTIFIEIFFEQSSSIVSECWKQLIIDYVLDKHRQIQQYLWYRKPSQRLPLETDSIIQWPLFQQNRCIKMLQDKNYMVIRNLIQVLLDIGTNQAIYYKVFLIPFLETFLDTFLVRMSDQLLNEFVSLEYLNFSTNFIQMQSWFFSSILSLPEESLKQINLFTIEFLIVRYASRLINGNNEQDDNNNDGSFKSMLNHKHYDRMTQFYSLMMNITADKFLASKQNILISRFVDFLIKYHNERINWFASQYRCIGRSEAIEFVQAILQEHDHWDSVLNKVFKSNNNNGDGNRNGDQKVIDSMKPFSTLIDKYHYELMKIDSNVSQALAFYMHDLLSKDSMIMSLQQQQQQQQTKAVEFETRIELLNRINFIIVYIKDINQFFDFAKHYFAQRLLTNLSHFTNEQEMDMMNDMNHVIRLNFMSNGQSRSFLQNLNDFKNIADDYLHSFIKVNISNNNNRRRRMVRNLPDSSAIVNAGTWKLTEFDRCWISSRLSRSFESLEYLFRQQYDNQKLFLNTKYSTAEVSMKMFNHDAVVGDSLKQSLILWMSLHQFAIIEQFNRQYQRLSYEMIDKETEFQKKNNLRIALLSLIYCGLIRPIIIIGHNQQHQQQPSNKPTTLESIQFELNDEKRFLQLIETNRCSNRLIRYEYVDFINHQPLDPEMAKIFPTIVHILTDGVDLVYSMSSTSVEDWNLTNILNSRTNTTVTPSDDNNRLLHHRSRSFRRHQPPPPPNSSIESIVYRRLISSSRRLSSQQHSTPSQLPAARTSSSTTAIESPNHLDSSIKIDAAIVRVLKRLRYLPNISAIYHAVRVEMSNASRKHLPPTPSIANIQESTRPSNRPSKINYHQSTSSTSSSQPMPPTPSLQNTNISMNDIQTRLIQLIDKRYVRRSNDGGFEYNIE</sequence>
<evidence type="ECO:0000313" key="5">
    <source>
        <dbReference type="EMBL" id="KAH9522312.1"/>
    </source>
</evidence>
<accession>A0A922L959</accession>
<evidence type="ECO:0000313" key="6">
    <source>
        <dbReference type="Proteomes" id="UP000790347"/>
    </source>
</evidence>
<evidence type="ECO:0000256" key="2">
    <source>
        <dbReference type="SAM" id="MobiDB-lite"/>
    </source>
</evidence>
<reference evidence="5" key="4">
    <citation type="journal article" date="2022" name="Res Sq">
        <title>Comparative Genomics Reveals Insights into the Divergent Evolution of Astigmatic Mites and Household Pest Adaptations.</title>
        <authorList>
            <person name="Xiong Q."/>
            <person name="Wan A.T.-Y."/>
            <person name="Liu X.-Y."/>
            <person name="Fung C.S.-H."/>
            <person name="Xiao X."/>
            <person name="Malainual N."/>
            <person name="Hou J."/>
            <person name="Wang L."/>
            <person name="Wang M."/>
            <person name="Yang K."/>
            <person name="Cui Y."/>
            <person name="Leung E."/>
            <person name="Nong W."/>
            <person name="Shin S.-K."/>
            <person name="Au S."/>
            <person name="Jeong K.Y."/>
            <person name="Chew F.T."/>
            <person name="Hui J."/>
            <person name="Leung T.F."/>
            <person name="Tungtrongchitr A."/>
            <person name="Zhong N."/>
            <person name="Liu Z."/>
            <person name="Tsui S."/>
        </authorList>
    </citation>
    <scope>NUCLEOTIDE SEQUENCE</scope>
    <source>
        <strain evidence="5">Derf</strain>
        <tissue evidence="5">Whole organism</tissue>
    </source>
</reference>
<feature type="compositionally biased region" description="Low complexity" evidence="2">
    <location>
        <begin position="1013"/>
        <end position="1022"/>
    </location>
</feature>
<dbReference type="Gene3D" id="3.30.230.130">
    <property type="entry name" value="Cullin, Chain C, Domain 2"/>
    <property type="match status" value="1"/>
</dbReference>
<reference evidence="4" key="3">
    <citation type="journal article" date="2021" name="World Allergy Organ. J.">
        <title>Chromosome-level assembly of Dermatophagoides farinae genome and transcriptome reveals two novel allergens Der f 37 and Der f 39.</title>
        <authorList>
            <person name="Chen J."/>
            <person name="Cai Z."/>
            <person name="Fan D."/>
            <person name="Hu J."/>
            <person name="Hou Y."/>
            <person name="He Y."/>
            <person name="Zhang Z."/>
            <person name="Zhao Z."/>
            <person name="Gao P."/>
            <person name="Hu W."/>
            <person name="Sun J."/>
            <person name="Li J."/>
            <person name="Ji K."/>
        </authorList>
    </citation>
    <scope>NUCLEOTIDE SEQUENCE</scope>
    <source>
        <strain evidence="4">JKM2019</strain>
    </source>
</reference>
<dbReference type="SUPFAM" id="SSF74788">
    <property type="entry name" value="Cullin repeat-like"/>
    <property type="match status" value="1"/>
</dbReference>
<feature type="domain" description="Cullin family profile" evidence="3">
    <location>
        <begin position="489"/>
        <end position="746"/>
    </location>
</feature>
<organism evidence="5 6">
    <name type="scientific">Dermatophagoides farinae</name>
    <name type="common">American house dust mite</name>
    <dbReference type="NCBI Taxonomy" id="6954"/>
    <lineage>
        <taxon>Eukaryota</taxon>
        <taxon>Metazoa</taxon>
        <taxon>Ecdysozoa</taxon>
        <taxon>Arthropoda</taxon>
        <taxon>Chelicerata</taxon>
        <taxon>Arachnida</taxon>
        <taxon>Acari</taxon>
        <taxon>Acariformes</taxon>
        <taxon>Sarcoptiformes</taxon>
        <taxon>Astigmata</taxon>
        <taxon>Psoroptidia</taxon>
        <taxon>Analgoidea</taxon>
        <taxon>Pyroglyphidae</taxon>
        <taxon>Dermatophagoidinae</taxon>
        <taxon>Dermatophagoides</taxon>
    </lineage>
</organism>
<dbReference type="Proteomes" id="UP000828236">
    <property type="component" value="Unassembled WGS sequence"/>
</dbReference>